<name>A0A410WQH7_9BACL</name>
<evidence type="ECO:0000313" key="4">
    <source>
        <dbReference type="Proteomes" id="UP000288943"/>
    </source>
</evidence>
<evidence type="ECO:0000313" key="5">
    <source>
        <dbReference type="Proteomes" id="UP001527202"/>
    </source>
</evidence>
<dbReference type="GeneID" id="95373640"/>
<dbReference type="Proteomes" id="UP000288943">
    <property type="component" value="Chromosome"/>
</dbReference>
<dbReference type="EMBL" id="JAMDMJ010000010">
    <property type="protein sequence ID" value="MCY9596130.1"/>
    <property type="molecule type" value="Genomic_DNA"/>
</dbReference>
<dbReference type="InterPro" id="IPR042099">
    <property type="entry name" value="ANL_N_sf"/>
</dbReference>
<dbReference type="Proteomes" id="UP001527202">
    <property type="component" value="Unassembled WGS sequence"/>
</dbReference>
<dbReference type="PANTHER" id="PTHR43845">
    <property type="entry name" value="BLR5969 PROTEIN"/>
    <property type="match status" value="1"/>
</dbReference>
<evidence type="ECO:0000259" key="1">
    <source>
        <dbReference type="Pfam" id="PF00501"/>
    </source>
</evidence>
<dbReference type="PANTHER" id="PTHR43845:SF1">
    <property type="entry name" value="BLR5969 PROTEIN"/>
    <property type="match status" value="1"/>
</dbReference>
<protein>
    <submittedName>
        <fullName evidence="2">AMP-binding protein</fullName>
    </submittedName>
    <submittedName>
        <fullName evidence="3">Phenylacetate--CoA ligase family protein</fullName>
    </submittedName>
</protein>
<proteinExistence type="predicted"/>
<dbReference type="EMBL" id="CP026520">
    <property type="protein sequence ID" value="QAV16582.1"/>
    <property type="molecule type" value="Genomic_DNA"/>
</dbReference>
<gene>
    <name evidence="2" type="ORF">M5X16_10115</name>
    <name evidence="3" type="ORF">PC41400_02275</name>
</gene>
<dbReference type="Gene3D" id="3.40.50.12780">
    <property type="entry name" value="N-terminal domain of ligase-like"/>
    <property type="match status" value="1"/>
</dbReference>
<dbReference type="OrthoDB" id="580775at2"/>
<dbReference type="RefSeq" id="WP_042233940.1">
    <property type="nucleotide sequence ID" value="NZ_CP026520.1"/>
</dbReference>
<dbReference type="KEGG" id="pchi:PC41400_02275"/>
<evidence type="ECO:0000313" key="3">
    <source>
        <dbReference type="EMBL" id="QAV16582.1"/>
    </source>
</evidence>
<dbReference type="GO" id="GO:0016874">
    <property type="term" value="F:ligase activity"/>
    <property type="evidence" value="ECO:0007669"/>
    <property type="project" value="UniProtKB-KW"/>
</dbReference>
<reference evidence="3 4" key="1">
    <citation type="submission" date="2018-01" db="EMBL/GenBank/DDBJ databases">
        <title>The whole genome sequencing and assembly of Paenibacillus chitinolyticus KCCM 41400 strain.</title>
        <authorList>
            <person name="Kim J.-Y."/>
            <person name="Park M.-K."/>
            <person name="Lee Y.-J."/>
            <person name="Yi H."/>
            <person name="Bahn Y.-S."/>
            <person name="Kim J.F."/>
            <person name="Lee D.-W."/>
        </authorList>
    </citation>
    <scope>NUCLEOTIDE SEQUENCE [LARGE SCALE GENOMIC DNA]</scope>
    <source>
        <strain evidence="3 4">KCCM 41400</strain>
    </source>
</reference>
<dbReference type="Pfam" id="PF00501">
    <property type="entry name" value="AMP-binding"/>
    <property type="match status" value="1"/>
</dbReference>
<dbReference type="AlphaFoldDB" id="A0A410WQH7"/>
<reference evidence="2 5" key="2">
    <citation type="submission" date="2022-05" db="EMBL/GenBank/DDBJ databases">
        <title>Genome Sequencing of Bee-Associated Microbes.</title>
        <authorList>
            <person name="Dunlap C."/>
        </authorList>
    </citation>
    <scope>NUCLEOTIDE SEQUENCE [LARGE SCALE GENOMIC DNA]</scope>
    <source>
        <strain evidence="2 5">NRRL B-23120</strain>
    </source>
</reference>
<sequence length="409" mass="45290">MSVKFTALMERLEQSPFYRQHLSAEEREIRDISRIGELPLTTKDHLREAGPWNLLAVPPEAVCQYFETFGTTGLPASAWYTVRDLEAGGRQIGDSGLRLRPGDRLLNRFPYALSLPAHLVQQAARQAGACVLPASSRNTMTPYPRVIELLRKLKVTVMTGLPREMEILAETARLHGLGRREDFPHLRAIGVAGELLAEARRKKIEELWGVPVYNLYGSTETANIAAMCEHGVLHVAEEDFFVEVLQEDLSASVEPGGGKGLAVITTLTHEGSPLLRYLNGDVISLEEVSCPCGRSGHRLTHYGRQLDRLEVAGRILEPADIHDAVYSLPDLPDAWKVTPAQGGLRFTFEWPDKDAGVLPRLAAILAEKLQLPVVVEPGEPGALFDRRLLLERQVSTKPLYIVKPAEVVL</sequence>
<evidence type="ECO:0000313" key="2">
    <source>
        <dbReference type="EMBL" id="MCY9596130.1"/>
    </source>
</evidence>
<feature type="domain" description="AMP-dependent synthetase/ligase" evidence="1">
    <location>
        <begin position="57"/>
        <end position="227"/>
    </location>
</feature>
<keyword evidence="3" id="KW-0436">Ligase</keyword>
<dbReference type="InterPro" id="IPR000873">
    <property type="entry name" value="AMP-dep_synth/lig_dom"/>
</dbReference>
<accession>A0A410WQH7</accession>
<keyword evidence="5" id="KW-1185">Reference proteome</keyword>
<organism evidence="3 4">
    <name type="scientific">Paenibacillus chitinolyticus</name>
    <dbReference type="NCBI Taxonomy" id="79263"/>
    <lineage>
        <taxon>Bacteria</taxon>
        <taxon>Bacillati</taxon>
        <taxon>Bacillota</taxon>
        <taxon>Bacilli</taxon>
        <taxon>Bacillales</taxon>
        <taxon>Paenibacillaceae</taxon>
        <taxon>Paenibacillus</taxon>
    </lineage>
</organism>
<dbReference type="SUPFAM" id="SSF56801">
    <property type="entry name" value="Acetyl-CoA synthetase-like"/>
    <property type="match status" value="1"/>
</dbReference>